<protein>
    <recommendedName>
        <fullName evidence="4">DNA-binding transcriptional regulator BolA</fullName>
    </recommendedName>
</protein>
<dbReference type="InterPro" id="IPR050961">
    <property type="entry name" value="BolA/IbaG_stress_morph_reg"/>
</dbReference>
<dbReference type="Proteomes" id="UP000219020">
    <property type="component" value="Unassembled WGS sequence"/>
</dbReference>
<evidence type="ECO:0000313" key="7">
    <source>
        <dbReference type="Proteomes" id="UP000219020"/>
    </source>
</evidence>
<dbReference type="GO" id="GO:0005829">
    <property type="term" value="C:cytosol"/>
    <property type="evidence" value="ECO:0007669"/>
    <property type="project" value="TreeGrafter"/>
</dbReference>
<comment type="caution">
    <text evidence="6">The sequence shown here is derived from an EMBL/GenBank/DDBJ whole genome shotgun (WGS) entry which is preliminary data.</text>
</comment>
<dbReference type="InterPro" id="IPR036065">
    <property type="entry name" value="BolA-like_sf"/>
</dbReference>
<dbReference type="AlphaFoldDB" id="A0A2A5SZY3"/>
<dbReference type="EMBL" id="NBYY01000034">
    <property type="protein sequence ID" value="PCS21465.1"/>
    <property type="molecule type" value="Genomic_DNA"/>
</dbReference>
<evidence type="ECO:0000256" key="5">
    <source>
        <dbReference type="RuleBase" id="RU003860"/>
    </source>
</evidence>
<sequence length="115" mass="12882">MLVQMNIEQKLSAAFSPIFLHVMNESHMHNVPIGSESHFNVTIVSECFVSQSLLARHCAVHQSLAEELKNDIHALAIHTYTEREWHTLNNQLPVSPPCCGGFTDKRKGSKKSVSD</sequence>
<keyword evidence="7" id="KW-1185">Reference proteome</keyword>
<dbReference type="InterPro" id="IPR002634">
    <property type="entry name" value="BolA"/>
</dbReference>
<keyword evidence="2" id="KW-0346">Stress response</keyword>
<dbReference type="SUPFAM" id="SSF82657">
    <property type="entry name" value="BolA-like"/>
    <property type="match status" value="1"/>
</dbReference>
<dbReference type="PANTHER" id="PTHR46229">
    <property type="entry name" value="BOLA TRANSCRIPTION REGULATOR"/>
    <property type="match status" value="1"/>
</dbReference>
<name>A0A2A5SZY3_9GAMM</name>
<dbReference type="GO" id="GO:0051301">
    <property type="term" value="P:cell division"/>
    <property type="evidence" value="ECO:0007669"/>
    <property type="project" value="UniProtKB-KW"/>
</dbReference>
<dbReference type="PIRSF" id="PIRSF003113">
    <property type="entry name" value="BolA"/>
    <property type="match status" value="1"/>
</dbReference>
<dbReference type="FunFam" id="3.30.300.90:FF:000001">
    <property type="entry name" value="Transcriptional regulator BolA"/>
    <property type="match status" value="1"/>
</dbReference>
<evidence type="ECO:0000256" key="3">
    <source>
        <dbReference type="ARBA" id="ARBA00059078"/>
    </source>
</evidence>
<evidence type="ECO:0000256" key="2">
    <source>
        <dbReference type="ARBA" id="ARBA00023016"/>
    </source>
</evidence>
<comment type="function">
    <text evidence="3">Transcriptional regulator that plays an important role in general stress response.</text>
</comment>
<proteinExistence type="inferred from homology"/>
<reference evidence="7" key="1">
    <citation type="submission" date="2017-04" db="EMBL/GenBank/DDBJ databases">
        <title>Genome evolution of the luminous symbionts of deep sea anglerfish.</title>
        <authorList>
            <person name="Hendry T.A."/>
        </authorList>
    </citation>
    <scope>NUCLEOTIDE SEQUENCE [LARGE SCALE GENOMIC DNA]</scope>
</reference>
<dbReference type="GO" id="GO:0006351">
    <property type="term" value="P:DNA-templated transcription"/>
    <property type="evidence" value="ECO:0007669"/>
    <property type="project" value="TreeGrafter"/>
</dbReference>
<keyword evidence="6" id="KW-0132">Cell division</keyword>
<accession>A0A2A5SZY3</accession>
<evidence type="ECO:0000313" key="6">
    <source>
        <dbReference type="EMBL" id="PCS21465.1"/>
    </source>
</evidence>
<dbReference type="PANTHER" id="PTHR46229:SF2">
    <property type="entry name" value="BOLA-LIKE PROTEIN 1"/>
    <property type="match status" value="1"/>
</dbReference>
<dbReference type="Pfam" id="PF01722">
    <property type="entry name" value="BolA"/>
    <property type="match status" value="1"/>
</dbReference>
<organism evidence="6 7">
    <name type="scientific">Candidatus Enterovibrio escicola</name>
    <dbReference type="NCBI Taxonomy" id="1927127"/>
    <lineage>
        <taxon>Bacteria</taxon>
        <taxon>Pseudomonadati</taxon>
        <taxon>Pseudomonadota</taxon>
        <taxon>Gammaproteobacteria</taxon>
        <taxon>Vibrionales</taxon>
        <taxon>Vibrionaceae</taxon>
        <taxon>Enterovibrio</taxon>
    </lineage>
</organism>
<gene>
    <name evidence="6" type="ORF">BTN49_3005</name>
</gene>
<evidence type="ECO:0000256" key="1">
    <source>
        <dbReference type="ARBA" id="ARBA00005578"/>
    </source>
</evidence>
<evidence type="ECO:0000256" key="4">
    <source>
        <dbReference type="ARBA" id="ARBA00074073"/>
    </source>
</evidence>
<dbReference type="GO" id="GO:1990229">
    <property type="term" value="C:iron-sulfur cluster assembly complex"/>
    <property type="evidence" value="ECO:0007669"/>
    <property type="project" value="UniProtKB-ARBA"/>
</dbReference>
<comment type="similarity">
    <text evidence="1 5">Belongs to the BolA/IbaG family.</text>
</comment>
<keyword evidence="6" id="KW-0131">Cell cycle</keyword>
<dbReference type="Gene3D" id="3.30.300.90">
    <property type="entry name" value="BolA-like"/>
    <property type="match status" value="1"/>
</dbReference>